<keyword evidence="1" id="KW-0472">Membrane</keyword>
<evidence type="ECO:0000313" key="2">
    <source>
        <dbReference type="EMBL" id="GAA5519462.1"/>
    </source>
</evidence>
<dbReference type="EMBL" id="BAABRR010000009">
    <property type="protein sequence ID" value="GAA5519462.1"/>
    <property type="molecule type" value="Genomic_DNA"/>
</dbReference>
<name>A0ABP9WI03_9MICO</name>
<dbReference type="RefSeq" id="WP_286216618.1">
    <property type="nucleotide sequence ID" value="NZ_AP027736.1"/>
</dbReference>
<dbReference type="Pfam" id="PF08570">
    <property type="entry name" value="DUF1761"/>
    <property type="match status" value="1"/>
</dbReference>
<feature type="transmembrane region" description="Helical" evidence="1">
    <location>
        <begin position="57"/>
        <end position="75"/>
    </location>
</feature>
<accession>A0ABP9WI03</accession>
<keyword evidence="1" id="KW-1133">Transmembrane helix</keyword>
<evidence type="ECO:0000256" key="1">
    <source>
        <dbReference type="SAM" id="Phobius"/>
    </source>
</evidence>
<feature type="transmembrane region" description="Helical" evidence="1">
    <location>
        <begin position="113"/>
        <end position="137"/>
    </location>
</feature>
<proteinExistence type="predicted"/>
<organism evidence="2 3">
    <name type="scientific">Demequina sediminis</name>
    <dbReference type="NCBI Taxonomy" id="1930058"/>
    <lineage>
        <taxon>Bacteria</taxon>
        <taxon>Bacillati</taxon>
        <taxon>Actinomycetota</taxon>
        <taxon>Actinomycetes</taxon>
        <taxon>Micrococcales</taxon>
        <taxon>Demequinaceae</taxon>
        <taxon>Demequina</taxon>
    </lineage>
</organism>
<dbReference type="InterPro" id="IPR013879">
    <property type="entry name" value="DUF1761"/>
</dbReference>
<comment type="caution">
    <text evidence="2">The sequence shown here is derived from an EMBL/GenBank/DDBJ whole genome shotgun (WGS) entry which is preliminary data.</text>
</comment>
<dbReference type="Proteomes" id="UP001426770">
    <property type="component" value="Unassembled WGS sequence"/>
</dbReference>
<evidence type="ECO:0008006" key="4">
    <source>
        <dbReference type="Google" id="ProtNLM"/>
    </source>
</evidence>
<evidence type="ECO:0000313" key="3">
    <source>
        <dbReference type="Proteomes" id="UP001426770"/>
    </source>
</evidence>
<feature type="transmembrane region" description="Helical" evidence="1">
    <location>
        <begin position="12"/>
        <end position="29"/>
    </location>
</feature>
<sequence>MSWFTASDISWIAVILSTVAGFVVGAAWYHERVLGRVWRHLVGLTEQDLRDASPARFVATGVVLFGTALVLNVLMVELSVLSVGGGALFGAFIALVFRVGNHIIHHGFELRPPALTIVNGVHDVVALAAAGAVIGAFV</sequence>
<reference evidence="2 3" key="1">
    <citation type="submission" date="2024-02" db="EMBL/GenBank/DDBJ databases">
        <title>Lysinimicrobium sediminis NBRC 112286.</title>
        <authorList>
            <person name="Ichikawa N."/>
            <person name="Katano-Makiyama Y."/>
            <person name="Hidaka K."/>
        </authorList>
    </citation>
    <scope>NUCLEOTIDE SEQUENCE [LARGE SCALE GENOMIC DNA]</scope>
    <source>
        <strain evidence="2 3">NBRC 112286</strain>
    </source>
</reference>
<keyword evidence="1" id="KW-0812">Transmembrane</keyword>
<keyword evidence="3" id="KW-1185">Reference proteome</keyword>
<protein>
    <recommendedName>
        <fullName evidence="4">DUF1761 domain-containing protein</fullName>
    </recommendedName>
</protein>
<gene>
    <name evidence="2" type="ORF">Lsed01_01909</name>
</gene>
<feature type="transmembrane region" description="Helical" evidence="1">
    <location>
        <begin position="81"/>
        <end position="101"/>
    </location>
</feature>